<evidence type="ECO:0000313" key="1">
    <source>
        <dbReference type="EMBL" id="VDO69840.1"/>
    </source>
</evidence>
<dbReference type="PANTHER" id="PTHR45728:SF3">
    <property type="entry name" value="ACETYL-COA CARBOXYLASE"/>
    <property type="match status" value="1"/>
</dbReference>
<dbReference type="InterPro" id="IPR049076">
    <property type="entry name" value="ACCA"/>
</dbReference>
<dbReference type="InterPro" id="IPR011763">
    <property type="entry name" value="COA_CT_C"/>
</dbReference>
<dbReference type="Gene3D" id="3.90.226.10">
    <property type="entry name" value="2-enoyl-CoA Hydratase, Chain A, domain 1"/>
    <property type="match status" value="1"/>
</dbReference>
<dbReference type="STRING" id="48269.A0A183LQX3"/>
<dbReference type="Proteomes" id="UP000277204">
    <property type="component" value="Unassembled WGS sequence"/>
</dbReference>
<organism evidence="1 2">
    <name type="scientific">Schistosoma margrebowiei</name>
    <dbReference type="NCBI Taxonomy" id="48269"/>
    <lineage>
        <taxon>Eukaryota</taxon>
        <taxon>Metazoa</taxon>
        <taxon>Spiralia</taxon>
        <taxon>Lophotrochozoa</taxon>
        <taxon>Platyhelminthes</taxon>
        <taxon>Trematoda</taxon>
        <taxon>Digenea</taxon>
        <taxon>Strigeidida</taxon>
        <taxon>Schistosomatoidea</taxon>
        <taxon>Schistosomatidae</taxon>
        <taxon>Schistosoma</taxon>
    </lineage>
</organism>
<dbReference type="Pfam" id="PF01039">
    <property type="entry name" value="Carboxyl_trans"/>
    <property type="match status" value="1"/>
</dbReference>
<keyword evidence="2" id="KW-1185">Reference proteome</keyword>
<sequence>MIIDSLRRYTKPVFVYLPPNSQLRGGAWVVVDPAINPDFMEMYADPISSRAGVLEPEGTVEIKYRQKDLIDTINRLDDSCKLLLKELNHLNEPTNNLSMNNDPEYSTKLLNISIDEHRQQLRTALESRQQELLPFYQQVACKFADLHDTPGRLLARKLVHRLVDWSSSRSFFYTRLRRRLLELSALNLISGVLSNSSDQYPIDMKYTTTNTNTTNHNVPVLNFNCETNKSKEISLKEEGEMACKQSSVSKLLRVETIRYTYHTGHKMSLLKEWFIEALNNNHSNTNDYDIWDNNDLLVGNWLANELNCNELRELATIETIEEFYSTDLFNCLSFTLANNFPRNNNNINLQLFDKNIIQTKIQQLRQEYFMEHMKQSLIHSSQLSSNELTTLFQTVLTSSERCHLAKLLLSDSTLKTDDHINNNDDDDKQNVNE</sequence>
<protein>
    <submittedName>
        <fullName evidence="1">Uncharacterized protein</fullName>
    </submittedName>
</protein>
<dbReference type="InterPro" id="IPR034733">
    <property type="entry name" value="AcCoA_carboxyl_beta"/>
</dbReference>
<dbReference type="PANTHER" id="PTHR45728">
    <property type="entry name" value="ACETYL-COA CARBOXYLASE, ISOFORM A"/>
    <property type="match status" value="1"/>
</dbReference>
<dbReference type="GO" id="GO:0003989">
    <property type="term" value="F:acetyl-CoA carboxylase activity"/>
    <property type="evidence" value="ECO:0007669"/>
    <property type="project" value="InterPro"/>
</dbReference>
<gene>
    <name evidence="1" type="ORF">SMRZ_LOCUS6198</name>
</gene>
<dbReference type="GO" id="GO:0006633">
    <property type="term" value="P:fatty acid biosynthetic process"/>
    <property type="evidence" value="ECO:0007669"/>
    <property type="project" value="TreeGrafter"/>
</dbReference>
<dbReference type="EMBL" id="UZAI01002266">
    <property type="protein sequence ID" value="VDO69840.1"/>
    <property type="molecule type" value="Genomic_DNA"/>
</dbReference>
<dbReference type="AlphaFoldDB" id="A0A183LQX3"/>
<dbReference type="InterPro" id="IPR029045">
    <property type="entry name" value="ClpP/crotonase-like_dom_sf"/>
</dbReference>
<dbReference type="SUPFAM" id="SSF52096">
    <property type="entry name" value="ClpP/crotonase"/>
    <property type="match status" value="1"/>
</dbReference>
<name>A0A183LQX3_9TREM</name>
<evidence type="ECO:0000313" key="2">
    <source>
        <dbReference type="Proteomes" id="UP000277204"/>
    </source>
</evidence>
<dbReference type="PROSITE" id="PS50989">
    <property type="entry name" value="COA_CT_CTER"/>
    <property type="match status" value="1"/>
</dbReference>
<accession>A0A183LQX3</accession>
<reference evidence="1 2" key="1">
    <citation type="submission" date="2018-11" db="EMBL/GenBank/DDBJ databases">
        <authorList>
            <consortium name="Pathogen Informatics"/>
        </authorList>
    </citation>
    <scope>NUCLEOTIDE SEQUENCE [LARGE SCALE GENOMIC DNA]</scope>
    <source>
        <strain evidence="1 2">Zambia</strain>
    </source>
</reference>
<proteinExistence type="predicted"/>